<evidence type="ECO:0000256" key="4">
    <source>
        <dbReference type="ARBA" id="ARBA00022605"/>
    </source>
</evidence>
<dbReference type="SUPFAM" id="SSF53223">
    <property type="entry name" value="Aminoacid dehydrogenase-like, N-terminal domain"/>
    <property type="match status" value="1"/>
</dbReference>
<comment type="function">
    <text evidence="12">Catalyzes the oxidation of 5,10-methylenetetrahydrofolate to 5,10-methenyltetrahydrofolate and then the hydrolysis of 5,10-methenyltetrahydrofolate to 10-formyltetrahydrofolate.</text>
</comment>
<protein>
    <recommendedName>
        <fullName evidence="12">Bifunctional protein FolD</fullName>
    </recommendedName>
    <domain>
        <recommendedName>
            <fullName evidence="12">Methylenetetrahydrofolate dehydrogenase</fullName>
            <ecNumber evidence="12">1.5.1.5</ecNumber>
        </recommendedName>
    </domain>
    <domain>
        <recommendedName>
            <fullName evidence="12">Methenyltetrahydrofolate cyclohydrolase</fullName>
            <ecNumber evidence="12">3.5.4.9</ecNumber>
        </recommendedName>
    </domain>
</protein>
<dbReference type="HAMAP" id="MF_01576">
    <property type="entry name" value="THF_DHG_CYH"/>
    <property type="match status" value="1"/>
</dbReference>
<evidence type="ECO:0000256" key="1">
    <source>
        <dbReference type="ARBA" id="ARBA00004777"/>
    </source>
</evidence>
<dbReference type="Gene3D" id="3.40.50.10860">
    <property type="entry name" value="Leucine Dehydrogenase, chain A, domain 1"/>
    <property type="match status" value="1"/>
</dbReference>
<evidence type="ECO:0000256" key="2">
    <source>
        <dbReference type="ARBA" id="ARBA00011738"/>
    </source>
</evidence>
<keyword evidence="3 12" id="KW-0554">One-carbon metabolism</keyword>
<evidence type="ECO:0000256" key="5">
    <source>
        <dbReference type="ARBA" id="ARBA00022755"/>
    </source>
</evidence>
<dbReference type="GO" id="GO:0009086">
    <property type="term" value="P:methionine biosynthetic process"/>
    <property type="evidence" value="ECO:0007669"/>
    <property type="project" value="UniProtKB-KW"/>
</dbReference>
<keyword evidence="7 12" id="KW-0521">NADP</keyword>
<dbReference type="Gene3D" id="3.40.50.720">
    <property type="entry name" value="NAD(P)-binding Rossmann-like Domain"/>
    <property type="match status" value="1"/>
</dbReference>
<accession>A0A7M3MEX6</accession>
<feature type="domain" description="Tetrahydrofolate dehydrogenase/cyclohydrolase NAD(P)-binding" evidence="14">
    <location>
        <begin position="138"/>
        <end position="283"/>
    </location>
</feature>
<dbReference type="Pfam" id="PF02882">
    <property type="entry name" value="THF_DHG_CYH_C"/>
    <property type="match status" value="1"/>
</dbReference>
<dbReference type="GO" id="GO:0004477">
    <property type="term" value="F:methenyltetrahydrofolate cyclohydrolase activity"/>
    <property type="evidence" value="ECO:0007669"/>
    <property type="project" value="UniProtKB-UniRule"/>
</dbReference>
<dbReference type="GO" id="GO:0035999">
    <property type="term" value="P:tetrahydrofolate interconversion"/>
    <property type="evidence" value="ECO:0007669"/>
    <property type="project" value="UniProtKB-UniRule"/>
</dbReference>
<keyword evidence="6 12" id="KW-0378">Hydrolase</keyword>
<dbReference type="PROSITE" id="PS00767">
    <property type="entry name" value="THF_DHG_CYH_2"/>
    <property type="match status" value="1"/>
</dbReference>
<keyword evidence="11 12" id="KW-0511">Multifunctional enzyme</keyword>
<dbReference type="PANTHER" id="PTHR48099:SF5">
    <property type="entry name" value="C-1-TETRAHYDROFOLATE SYNTHASE, CYTOPLASMIC"/>
    <property type="match status" value="1"/>
</dbReference>
<sequence length="288" mass="30422">MILLDGKATAQTIREEIAAEVRTLTAAGNRQPGLHVILVGDDPASAIYVRNKERACEAASIASEAHRLPASTTQDELASLIRQLNEREDVDGILLQLPLPGHLDATPLLEAIDPSKDVDGFHPVNVGNLVLGREGFRSCTPAGVMVLLERYGLSPAGKHAVVIGRSNIVGKPLAIMLGQPGPMGNATVTLCHSRTPDLAEHTRRADFVFAAVGRAKLVTADMVKEGAVVVDVGMNRTDEGLCGDVDFESLQDKVHAITPVPGGVGPMTIAQLLSNTLAAYKRRIGAEG</sequence>
<evidence type="ECO:0000256" key="11">
    <source>
        <dbReference type="ARBA" id="ARBA00023268"/>
    </source>
</evidence>
<gene>
    <name evidence="12" type="primary">folD</name>
    <name evidence="15" type="ORF">DPQ33_07945</name>
</gene>
<dbReference type="InterPro" id="IPR046346">
    <property type="entry name" value="Aminoacid_DH-like_N_sf"/>
</dbReference>
<dbReference type="PRINTS" id="PR00085">
    <property type="entry name" value="THFDHDRGNASE"/>
</dbReference>
<comment type="subunit">
    <text evidence="2 12">Homodimer.</text>
</comment>
<evidence type="ECO:0000313" key="16">
    <source>
        <dbReference type="Proteomes" id="UP000448292"/>
    </source>
</evidence>
<dbReference type="EMBL" id="QMIE01000006">
    <property type="protein sequence ID" value="TVM17571.1"/>
    <property type="molecule type" value="Genomic_DNA"/>
</dbReference>
<dbReference type="InterPro" id="IPR020630">
    <property type="entry name" value="THF_DH/CycHdrlase_cat_dom"/>
</dbReference>
<evidence type="ECO:0000256" key="7">
    <source>
        <dbReference type="ARBA" id="ARBA00022857"/>
    </source>
</evidence>
<evidence type="ECO:0000256" key="6">
    <source>
        <dbReference type="ARBA" id="ARBA00022801"/>
    </source>
</evidence>
<organism evidence="15 16">
    <name type="scientific">Oceanidesulfovibrio indonesiensis</name>
    <dbReference type="NCBI Taxonomy" id="54767"/>
    <lineage>
        <taxon>Bacteria</taxon>
        <taxon>Pseudomonadati</taxon>
        <taxon>Thermodesulfobacteriota</taxon>
        <taxon>Desulfovibrionia</taxon>
        <taxon>Desulfovibrionales</taxon>
        <taxon>Desulfovibrionaceae</taxon>
        <taxon>Oceanidesulfovibrio</taxon>
    </lineage>
</organism>
<dbReference type="EC" id="1.5.1.5" evidence="12"/>
<evidence type="ECO:0000256" key="10">
    <source>
        <dbReference type="ARBA" id="ARBA00023167"/>
    </source>
</evidence>
<dbReference type="FunFam" id="3.40.50.10860:FF:000005">
    <property type="entry name" value="C-1-tetrahydrofolate synthase, cytoplasmic, putative"/>
    <property type="match status" value="1"/>
</dbReference>
<name>A0A7M3MEX6_9BACT</name>
<keyword evidence="4 12" id="KW-0028">Amino-acid biosynthesis</keyword>
<dbReference type="RefSeq" id="WP_144302689.1">
    <property type="nucleotide sequence ID" value="NZ_QMIE01000006.1"/>
</dbReference>
<dbReference type="UniPathway" id="UPA00193"/>
<dbReference type="SUPFAM" id="SSF51735">
    <property type="entry name" value="NAD(P)-binding Rossmann-fold domains"/>
    <property type="match status" value="1"/>
</dbReference>
<dbReference type="NCBIfam" id="NF010783">
    <property type="entry name" value="PRK14186.1"/>
    <property type="match status" value="1"/>
</dbReference>
<dbReference type="GO" id="GO:0006164">
    <property type="term" value="P:purine nucleotide biosynthetic process"/>
    <property type="evidence" value="ECO:0007669"/>
    <property type="project" value="UniProtKB-KW"/>
</dbReference>
<dbReference type="OrthoDB" id="9803580at2"/>
<dbReference type="CDD" id="cd01080">
    <property type="entry name" value="NAD_bind_m-THF_DH_Cyclohyd"/>
    <property type="match status" value="1"/>
</dbReference>
<dbReference type="InterPro" id="IPR036291">
    <property type="entry name" value="NAD(P)-bd_dom_sf"/>
</dbReference>
<dbReference type="NCBIfam" id="NF010781">
    <property type="entry name" value="PRK14184.1"/>
    <property type="match status" value="1"/>
</dbReference>
<dbReference type="AlphaFoldDB" id="A0A7M3MEX6"/>
<evidence type="ECO:0000256" key="3">
    <source>
        <dbReference type="ARBA" id="ARBA00022563"/>
    </source>
</evidence>
<feature type="domain" description="Tetrahydrofolate dehydrogenase/cyclohydrolase catalytic" evidence="13">
    <location>
        <begin position="4"/>
        <end position="119"/>
    </location>
</feature>
<keyword evidence="5 12" id="KW-0658">Purine biosynthesis</keyword>
<dbReference type="NCBIfam" id="NF008058">
    <property type="entry name" value="PRK10792.1"/>
    <property type="match status" value="1"/>
</dbReference>
<dbReference type="InterPro" id="IPR000672">
    <property type="entry name" value="THF_DH/CycHdrlase"/>
</dbReference>
<proteinExistence type="inferred from homology"/>
<evidence type="ECO:0000256" key="12">
    <source>
        <dbReference type="HAMAP-Rule" id="MF_01576"/>
    </source>
</evidence>
<reference evidence="15 16" key="1">
    <citation type="submission" date="2018-06" db="EMBL/GenBank/DDBJ databases">
        <title>Complete genome of Desulfovibrio indonesiensis P37SLT.</title>
        <authorList>
            <person name="Crispim J.S."/>
            <person name="Vidigal P.M.P."/>
            <person name="Silva L.C.F."/>
            <person name="Laguardia C.N."/>
            <person name="Araujo L.C."/>
            <person name="Dias R.S."/>
            <person name="Sousa M.P."/>
            <person name="Paula S.O."/>
            <person name="Silva C."/>
        </authorList>
    </citation>
    <scope>NUCLEOTIDE SEQUENCE [LARGE SCALE GENOMIC DNA]</scope>
    <source>
        <strain evidence="15 16">P37SLT</strain>
    </source>
</reference>
<dbReference type="FunFam" id="3.40.50.720:FF:000094">
    <property type="entry name" value="Bifunctional protein FolD"/>
    <property type="match status" value="1"/>
</dbReference>
<comment type="caution">
    <text evidence="15">The sequence shown here is derived from an EMBL/GenBank/DDBJ whole genome shotgun (WGS) entry which is preliminary data.</text>
</comment>
<dbReference type="GO" id="GO:0005829">
    <property type="term" value="C:cytosol"/>
    <property type="evidence" value="ECO:0007669"/>
    <property type="project" value="TreeGrafter"/>
</dbReference>
<evidence type="ECO:0000313" key="15">
    <source>
        <dbReference type="EMBL" id="TVM17571.1"/>
    </source>
</evidence>
<comment type="caution">
    <text evidence="12">Lacks conserved residue(s) required for the propagation of feature annotation.</text>
</comment>
<comment type="catalytic activity">
    <reaction evidence="12">
        <text>(6R)-5,10-methylene-5,6,7,8-tetrahydrofolate + NADP(+) = (6R)-5,10-methenyltetrahydrofolate + NADPH</text>
        <dbReference type="Rhea" id="RHEA:22812"/>
        <dbReference type="ChEBI" id="CHEBI:15636"/>
        <dbReference type="ChEBI" id="CHEBI:57455"/>
        <dbReference type="ChEBI" id="CHEBI:57783"/>
        <dbReference type="ChEBI" id="CHEBI:58349"/>
        <dbReference type="EC" id="1.5.1.5"/>
    </reaction>
</comment>
<feature type="binding site" evidence="12">
    <location>
        <begin position="164"/>
        <end position="166"/>
    </location>
    <ligand>
        <name>NADP(+)</name>
        <dbReference type="ChEBI" id="CHEBI:58349"/>
    </ligand>
</feature>
<dbReference type="InterPro" id="IPR020631">
    <property type="entry name" value="THF_DH/CycHdrlase_NAD-bd_dom"/>
</dbReference>
<keyword evidence="16" id="KW-1185">Reference proteome</keyword>
<dbReference type="Proteomes" id="UP000448292">
    <property type="component" value="Unassembled WGS sequence"/>
</dbReference>
<evidence type="ECO:0000256" key="8">
    <source>
        <dbReference type="ARBA" id="ARBA00023002"/>
    </source>
</evidence>
<dbReference type="InterPro" id="IPR020867">
    <property type="entry name" value="THF_DH/CycHdrlase_CS"/>
</dbReference>
<evidence type="ECO:0000259" key="14">
    <source>
        <dbReference type="Pfam" id="PF02882"/>
    </source>
</evidence>
<dbReference type="Pfam" id="PF00763">
    <property type="entry name" value="THF_DHG_CYH"/>
    <property type="match status" value="1"/>
</dbReference>
<keyword evidence="9 12" id="KW-0368">Histidine biosynthesis</keyword>
<evidence type="ECO:0000259" key="13">
    <source>
        <dbReference type="Pfam" id="PF00763"/>
    </source>
</evidence>
<dbReference type="PANTHER" id="PTHR48099">
    <property type="entry name" value="C-1-TETRAHYDROFOLATE SYNTHASE, CYTOPLASMIC-RELATED"/>
    <property type="match status" value="1"/>
</dbReference>
<comment type="pathway">
    <text evidence="1 12">One-carbon metabolism; tetrahydrofolate interconversion.</text>
</comment>
<comment type="catalytic activity">
    <reaction evidence="12">
        <text>(6R)-5,10-methenyltetrahydrofolate + H2O = (6R)-10-formyltetrahydrofolate + H(+)</text>
        <dbReference type="Rhea" id="RHEA:23700"/>
        <dbReference type="ChEBI" id="CHEBI:15377"/>
        <dbReference type="ChEBI" id="CHEBI:15378"/>
        <dbReference type="ChEBI" id="CHEBI:57455"/>
        <dbReference type="ChEBI" id="CHEBI:195366"/>
        <dbReference type="EC" id="3.5.4.9"/>
    </reaction>
</comment>
<keyword evidence="8 12" id="KW-0560">Oxidoreductase</keyword>
<dbReference type="GO" id="GO:0004488">
    <property type="term" value="F:methylenetetrahydrofolate dehydrogenase (NADP+) activity"/>
    <property type="evidence" value="ECO:0007669"/>
    <property type="project" value="UniProtKB-UniRule"/>
</dbReference>
<evidence type="ECO:0000256" key="9">
    <source>
        <dbReference type="ARBA" id="ARBA00023102"/>
    </source>
</evidence>
<keyword evidence="10 12" id="KW-0486">Methionine biosynthesis</keyword>
<dbReference type="EC" id="3.5.4.9" evidence="12"/>
<comment type="similarity">
    <text evidence="12">Belongs to the tetrahydrofolate dehydrogenase/cyclohydrolase family.</text>
</comment>
<dbReference type="GO" id="GO:0000105">
    <property type="term" value="P:L-histidine biosynthetic process"/>
    <property type="evidence" value="ECO:0007669"/>
    <property type="project" value="UniProtKB-KW"/>
</dbReference>